<feature type="domain" description="DNA helicase Pif1-like 2B" evidence="1">
    <location>
        <begin position="1"/>
        <end position="22"/>
    </location>
</feature>
<keyword evidence="3" id="KW-1185">Reference proteome</keyword>
<keyword evidence="2" id="KW-0378">Hydrolase</keyword>
<reference evidence="2 3" key="1">
    <citation type="submission" date="2019-08" db="EMBL/GenBank/DDBJ databases">
        <title>Whole genome of Aphis craccivora.</title>
        <authorList>
            <person name="Voronova N.V."/>
            <person name="Shulinski R.S."/>
            <person name="Bandarenka Y.V."/>
            <person name="Zhorov D.G."/>
            <person name="Warner D."/>
        </authorList>
    </citation>
    <scope>NUCLEOTIDE SEQUENCE [LARGE SCALE GENOMIC DNA]</scope>
    <source>
        <strain evidence="2">180601</strain>
        <tissue evidence="2">Whole Body</tissue>
    </source>
</reference>
<protein>
    <submittedName>
        <fullName evidence="2">ATP-dependent DNA helicase PIF1-like</fullName>
    </submittedName>
</protein>
<evidence type="ECO:0000313" key="2">
    <source>
        <dbReference type="EMBL" id="KAF0745193.1"/>
    </source>
</evidence>
<accession>A0A6G0XWS9</accession>
<dbReference type="OrthoDB" id="6579077at2759"/>
<proteinExistence type="predicted"/>
<evidence type="ECO:0000259" key="1">
    <source>
        <dbReference type="Pfam" id="PF21530"/>
    </source>
</evidence>
<dbReference type="Pfam" id="PF21530">
    <property type="entry name" value="Pif1_2B_dom"/>
    <property type="match status" value="1"/>
</dbReference>
<comment type="caution">
    <text evidence="2">The sequence shown here is derived from an EMBL/GenBank/DDBJ whole genome shotgun (WGS) entry which is preliminary data.</text>
</comment>
<dbReference type="Proteomes" id="UP000478052">
    <property type="component" value="Unassembled WGS sequence"/>
</dbReference>
<name>A0A6G0XWS9_APHCR</name>
<keyword evidence="2" id="KW-0067">ATP-binding</keyword>
<organism evidence="2 3">
    <name type="scientific">Aphis craccivora</name>
    <name type="common">Cowpea aphid</name>
    <dbReference type="NCBI Taxonomy" id="307492"/>
    <lineage>
        <taxon>Eukaryota</taxon>
        <taxon>Metazoa</taxon>
        <taxon>Ecdysozoa</taxon>
        <taxon>Arthropoda</taxon>
        <taxon>Hexapoda</taxon>
        <taxon>Insecta</taxon>
        <taxon>Pterygota</taxon>
        <taxon>Neoptera</taxon>
        <taxon>Paraneoptera</taxon>
        <taxon>Hemiptera</taxon>
        <taxon>Sternorrhyncha</taxon>
        <taxon>Aphidomorpha</taxon>
        <taxon>Aphidoidea</taxon>
        <taxon>Aphididae</taxon>
        <taxon>Aphidini</taxon>
        <taxon>Aphis</taxon>
        <taxon>Aphis</taxon>
    </lineage>
</organism>
<sequence length="50" mass="5453">MLLRNPNPSKLCNGTRLQVKALHKNLIEAIVINGYSTGDGFNPESNVNSN</sequence>
<dbReference type="EMBL" id="VUJU01007462">
    <property type="protein sequence ID" value="KAF0745193.1"/>
    <property type="molecule type" value="Genomic_DNA"/>
</dbReference>
<evidence type="ECO:0000313" key="3">
    <source>
        <dbReference type="Proteomes" id="UP000478052"/>
    </source>
</evidence>
<dbReference type="InterPro" id="IPR049163">
    <property type="entry name" value="Pif1-like_2B_dom"/>
</dbReference>
<keyword evidence="2" id="KW-0547">Nucleotide-binding</keyword>
<dbReference type="GO" id="GO:0004386">
    <property type="term" value="F:helicase activity"/>
    <property type="evidence" value="ECO:0007669"/>
    <property type="project" value="UniProtKB-KW"/>
</dbReference>
<keyword evidence="2" id="KW-0347">Helicase</keyword>
<dbReference type="AlphaFoldDB" id="A0A6G0XWS9"/>
<gene>
    <name evidence="2" type="ORF">FWK35_00027021</name>
</gene>